<name>A0A921ZDL1_MANSE</name>
<keyword evidence="1" id="KW-1133">Transmembrane helix</keyword>
<comment type="caution">
    <text evidence="2">The sequence shown here is derived from an EMBL/GenBank/DDBJ whole genome shotgun (WGS) entry which is preliminary data.</text>
</comment>
<dbReference type="Proteomes" id="UP000791440">
    <property type="component" value="Unassembled WGS sequence"/>
</dbReference>
<dbReference type="EMBL" id="JH668501">
    <property type="protein sequence ID" value="KAG6455926.1"/>
    <property type="molecule type" value="Genomic_DNA"/>
</dbReference>
<keyword evidence="3" id="KW-1185">Reference proteome</keyword>
<gene>
    <name evidence="2" type="ORF">O3G_MSEX009457</name>
</gene>
<dbReference type="AlphaFoldDB" id="A0A921ZDL1"/>
<keyword evidence="1" id="KW-0472">Membrane</keyword>
<dbReference type="PROSITE" id="PS51257">
    <property type="entry name" value="PROKAR_LIPOPROTEIN"/>
    <property type="match status" value="1"/>
</dbReference>
<reference evidence="2" key="1">
    <citation type="journal article" date="2016" name="Insect Biochem. Mol. Biol.">
        <title>Multifaceted biological insights from a draft genome sequence of the tobacco hornworm moth, Manduca sexta.</title>
        <authorList>
            <person name="Kanost M.R."/>
            <person name="Arrese E.L."/>
            <person name="Cao X."/>
            <person name="Chen Y.R."/>
            <person name="Chellapilla S."/>
            <person name="Goldsmith M.R."/>
            <person name="Grosse-Wilde E."/>
            <person name="Heckel D.G."/>
            <person name="Herndon N."/>
            <person name="Jiang H."/>
            <person name="Papanicolaou A."/>
            <person name="Qu J."/>
            <person name="Soulages J.L."/>
            <person name="Vogel H."/>
            <person name="Walters J."/>
            <person name="Waterhouse R.M."/>
            <person name="Ahn S.J."/>
            <person name="Almeida F.C."/>
            <person name="An C."/>
            <person name="Aqrawi P."/>
            <person name="Bretschneider A."/>
            <person name="Bryant W.B."/>
            <person name="Bucks S."/>
            <person name="Chao H."/>
            <person name="Chevignon G."/>
            <person name="Christen J.M."/>
            <person name="Clarke D.F."/>
            <person name="Dittmer N.T."/>
            <person name="Ferguson L.C.F."/>
            <person name="Garavelou S."/>
            <person name="Gordon K.H.J."/>
            <person name="Gunaratna R.T."/>
            <person name="Han Y."/>
            <person name="Hauser F."/>
            <person name="He Y."/>
            <person name="Heidel-Fischer H."/>
            <person name="Hirsh A."/>
            <person name="Hu Y."/>
            <person name="Jiang H."/>
            <person name="Kalra D."/>
            <person name="Klinner C."/>
            <person name="Konig C."/>
            <person name="Kovar C."/>
            <person name="Kroll A.R."/>
            <person name="Kuwar S.S."/>
            <person name="Lee S.L."/>
            <person name="Lehman R."/>
            <person name="Li K."/>
            <person name="Li Z."/>
            <person name="Liang H."/>
            <person name="Lovelace S."/>
            <person name="Lu Z."/>
            <person name="Mansfield J.H."/>
            <person name="McCulloch K.J."/>
            <person name="Mathew T."/>
            <person name="Morton B."/>
            <person name="Muzny D.M."/>
            <person name="Neunemann D."/>
            <person name="Ongeri F."/>
            <person name="Pauchet Y."/>
            <person name="Pu L.L."/>
            <person name="Pyrousis I."/>
            <person name="Rao X.J."/>
            <person name="Redding A."/>
            <person name="Roesel C."/>
            <person name="Sanchez-Gracia A."/>
            <person name="Schaack S."/>
            <person name="Shukla A."/>
            <person name="Tetreau G."/>
            <person name="Wang Y."/>
            <person name="Xiong G.H."/>
            <person name="Traut W."/>
            <person name="Walsh T.K."/>
            <person name="Worley K.C."/>
            <person name="Wu D."/>
            <person name="Wu W."/>
            <person name="Wu Y.Q."/>
            <person name="Zhang X."/>
            <person name="Zou Z."/>
            <person name="Zucker H."/>
            <person name="Briscoe A.D."/>
            <person name="Burmester T."/>
            <person name="Clem R.J."/>
            <person name="Feyereisen R."/>
            <person name="Grimmelikhuijzen C.J.P."/>
            <person name="Hamodrakas S.J."/>
            <person name="Hansson B.S."/>
            <person name="Huguet E."/>
            <person name="Jermiin L.S."/>
            <person name="Lan Q."/>
            <person name="Lehman H.K."/>
            <person name="Lorenzen M."/>
            <person name="Merzendorfer H."/>
            <person name="Michalopoulos I."/>
            <person name="Morton D.B."/>
            <person name="Muthukrishnan S."/>
            <person name="Oakeshott J.G."/>
            <person name="Palmer W."/>
            <person name="Park Y."/>
            <person name="Passarelli A.L."/>
            <person name="Rozas J."/>
            <person name="Schwartz L.M."/>
            <person name="Smith W."/>
            <person name="Southgate A."/>
            <person name="Vilcinskas A."/>
            <person name="Vogt R."/>
            <person name="Wang P."/>
            <person name="Werren J."/>
            <person name="Yu X.Q."/>
            <person name="Zhou J.J."/>
            <person name="Brown S.J."/>
            <person name="Scherer S.E."/>
            <person name="Richards S."/>
            <person name="Blissard G.W."/>
        </authorList>
    </citation>
    <scope>NUCLEOTIDE SEQUENCE</scope>
</reference>
<reference evidence="2" key="2">
    <citation type="submission" date="2020-12" db="EMBL/GenBank/DDBJ databases">
        <authorList>
            <person name="Kanost M."/>
        </authorList>
    </citation>
    <scope>NUCLEOTIDE SEQUENCE</scope>
</reference>
<protein>
    <submittedName>
        <fullName evidence="2">Uncharacterized protein</fullName>
    </submittedName>
</protein>
<proteinExistence type="predicted"/>
<evidence type="ECO:0000256" key="1">
    <source>
        <dbReference type="SAM" id="Phobius"/>
    </source>
</evidence>
<keyword evidence="1" id="KW-0812">Transmembrane</keyword>
<feature type="transmembrane region" description="Helical" evidence="1">
    <location>
        <begin position="61"/>
        <end position="81"/>
    </location>
</feature>
<organism evidence="2 3">
    <name type="scientific">Manduca sexta</name>
    <name type="common">Tobacco hawkmoth</name>
    <name type="synonym">Tobacco hornworm</name>
    <dbReference type="NCBI Taxonomy" id="7130"/>
    <lineage>
        <taxon>Eukaryota</taxon>
        <taxon>Metazoa</taxon>
        <taxon>Ecdysozoa</taxon>
        <taxon>Arthropoda</taxon>
        <taxon>Hexapoda</taxon>
        <taxon>Insecta</taxon>
        <taxon>Pterygota</taxon>
        <taxon>Neoptera</taxon>
        <taxon>Endopterygota</taxon>
        <taxon>Lepidoptera</taxon>
        <taxon>Glossata</taxon>
        <taxon>Ditrysia</taxon>
        <taxon>Bombycoidea</taxon>
        <taxon>Sphingidae</taxon>
        <taxon>Sphinginae</taxon>
        <taxon>Sphingini</taxon>
        <taxon>Manduca</taxon>
    </lineage>
</organism>
<evidence type="ECO:0000313" key="2">
    <source>
        <dbReference type="EMBL" id="KAG6455926.1"/>
    </source>
</evidence>
<sequence>MRSKAMPLPLMRRCCVCLSLESGCIILCVLSTLACLANIIAGAWNLPRHREREPEDNLISMSMVMFSSLSAICNVVALVGICLKRSSKLQLSIVFNSMFILCIFVVAIVSCVFRMEEFLKVPGNIALVIIALVAGALYSLYYLTMINSFYRIMKMTYGESAIPI</sequence>
<feature type="transmembrane region" description="Helical" evidence="1">
    <location>
        <begin position="121"/>
        <end position="144"/>
    </location>
</feature>
<accession>A0A921ZDL1</accession>
<feature type="transmembrane region" description="Helical" evidence="1">
    <location>
        <begin position="93"/>
        <end position="115"/>
    </location>
</feature>
<evidence type="ECO:0000313" key="3">
    <source>
        <dbReference type="Proteomes" id="UP000791440"/>
    </source>
</evidence>